<accession>A0ACB7YH17</accession>
<comment type="caution">
    <text evidence="1">The sequence shown here is derived from an EMBL/GenBank/DDBJ whole genome shotgun (WGS) entry which is preliminary data.</text>
</comment>
<dbReference type="EMBL" id="CM037158">
    <property type="protein sequence ID" value="KAH7852692.1"/>
    <property type="molecule type" value="Genomic_DNA"/>
</dbReference>
<organism evidence="1 2">
    <name type="scientific">Vaccinium darrowii</name>
    <dbReference type="NCBI Taxonomy" id="229202"/>
    <lineage>
        <taxon>Eukaryota</taxon>
        <taxon>Viridiplantae</taxon>
        <taxon>Streptophyta</taxon>
        <taxon>Embryophyta</taxon>
        <taxon>Tracheophyta</taxon>
        <taxon>Spermatophyta</taxon>
        <taxon>Magnoliopsida</taxon>
        <taxon>eudicotyledons</taxon>
        <taxon>Gunneridae</taxon>
        <taxon>Pentapetalae</taxon>
        <taxon>asterids</taxon>
        <taxon>Ericales</taxon>
        <taxon>Ericaceae</taxon>
        <taxon>Vaccinioideae</taxon>
        <taxon>Vaccinieae</taxon>
        <taxon>Vaccinium</taxon>
    </lineage>
</organism>
<evidence type="ECO:0000313" key="2">
    <source>
        <dbReference type="Proteomes" id="UP000828048"/>
    </source>
</evidence>
<sequence>MADLEILDLEEGSGDSESTSSRCLVGKVMVEKSIKALILANILSAAWKTRAPFHVDDWNSNVFLFRFESTEDRLNILCEGPWSVMNSLLVLIPLTDGMVISEINFNNCPFWVQIHGLPVGKMSKSNAEIIGRRLGSLLALETSPNEEVGDSSGYGPELRTGRARKGPIPIEIIRAEVDEAEIRVQNLISRRPVIYINGEGARVATDAGERVPPHTHTTDQQIPGVVGEHNSLSRTDACVLPRPGGTELKVTGALSSIPLSIPQGESSLVSTRLTPVMDSESGMPFPPISPPINPYPDPYDNPPLYFVIEPPDSPKSPKSLITHPQSHCLLTARNPSPSPSVINQPPRLLNPFNIIAHLSPIPAHTSPKAHSPSTSPKIYPHSPNKNPTTTVKTPPLAHPTITKPSSPTYTDIPLSTVFKSLSLKRKPEEGIQCPTQSKILRICSPIPSPSPLTSKPTRPTHKSKKRTPSPIIPIPPKSLHLIEDGLCDVPVHQVSSSEGKQYFSFMVESNQMAVAMISPDSMKSGDSGLVAGPQQPHSPC</sequence>
<evidence type="ECO:0000313" key="1">
    <source>
        <dbReference type="EMBL" id="KAH7852692.1"/>
    </source>
</evidence>
<gene>
    <name evidence="1" type="ORF">Vadar_028014</name>
</gene>
<dbReference type="Proteomes" id="UP000828048">
    <property type="component" value="Chromosome 8"/>
</dbReference>
<reference evidence="1 2" key="1">
    <citation type="journal article" date="2021" name="Hortic Res">
        <title>High-quality reference genome and annotation aids understanding of berry development for evergreen blueberry (Vaccinium darrowii).</title>
        <authorList>
            <person name="Yu J."/>
            <person name="Hulse-Kemp A.M."/>
            <person name="Babiker E."/>
            <person name="Staton M."/>
        </authorList>
    </citation>
    <scope>NUCLEOTIDE SEQUENCE [LARGE SCALE GENOMIC DNA]</scope>
    <source>
        <strain evidence="2">cv. NJ 8807/NJ 8810</strain>
        <tissue evidence="1">Young leaf</tissue>
    </source>
</reference>
<protein>
    <submittedName>
        <fullName evidence="1">Uncharacterized protein</fullName>
    </submittedName>
</protein>
<name>A0ACB7YH17_9ERIC</name>
<proteinExistence type="predicted"/>
<keyword evidence="2" id="KW-1185">Reference proteome</keyword>